<keyword evidence="4" id="KW-1185">Reference proteome</keyword>
<name>A0AAW1L7V3_POPJA</name>
<keyword evidence="2" id="KW-1133">Transmembrane helix</keyword>
<evidence type="ECO:0000313" key="4">
    <source>
        <dbReference type="Proteomes" id="UP001458880"/>
    </source>
</evidence>
<sequence>MFPAVAPLIVAFAKNLVPSILYSLVPTFNLTFTMCFTPYRLVTMMCADPVCLTFVNVFAILRRIRIWNVKWYLDLDSSTENEVQNEQFNATSETSPDQESINRESSVSSEDMEDAFISRGKVTSSGKVTKPPQRLDL</sequence>
<dbReference type="AlphaFoldDB" id="A0AAW1L7V3"/>
<feature type="transmembrane region" description="Helical" evidence="2">
    <location>
        <begin position="37"/>
        <end position="61"/>
    </location>
</feature>
<protein>
    <submittedName>
        <fullName evidence="3">Uncharacterized protein</fullName>
    </submittedName>
</protein>
<dbReference type="Proteomes" id="UP001458880">
    <property type="component" value="Unassembled WGS sequence"/>
</dbReference>
<evidence type="ECO:0000313" key="3">
    <source>
        <dbReference type="EMBL" id="KAK9729927.1"/>
    </source>
</evidence>
<evidence type="ECO:0000256" key="2">
    <source>
        <dbReference type="SAM" id="Phobius"/>
    </source>
</evidence>
<keyword evidence="2" id="KW-0472">Membrane</keyword>
<dbReference type="EMBL" id="JASPKY010000155">
    <property type="protein sequence ID" value="KAK9729927.1"/>
    <property type="molecule type" value="Genomic_DNA"/>
</dbReference>
<feature type="region of interest" description="Disordered" evidence="1">
    <location>
        <begin position="83"/>
        <end position="137"/>
    </location>
</feature>
<proteinExistence type="predicted"/>
<accession>A0AAW1L7V3</accession>
<feature type="compositionally biased region" description="Polar residues" evidence="1">
    <location>
        <begin position="83"/>
        <end position="109"/>
    </location>
</feature>
<organism evidence="3 4">
    <name type="scientific">Popillia japonica</name>
    <name type="common">Japanese beetle</name>
    <dbReference type="NCBI Taxonomy" id="7064"/>
    <lineage>
        <taxon>Eukaryota</taxon>
        <taxon>Metazoa</taxon>
        <taxon>Ecdysozoa</taxon>
        <taxon>Arthropoda</taxon>
        <taxon>Hexapoda</taxon>
        <taxon>Insecta</taxon>
        <taxon>Pterygota</taxon>
        <taxon>Neoptera</taxon>
        <taxon>Endopterygota</taxon>
        <taxon>Coleoptera</taxon>
        <taxon>Polyphaga</taxon>
        <taxon>Scarabaeiformia</taxon>
        <taxon>Scarabaeidae</taxon>
        <taxon>Rutelinae</taxon>
        <taxon>Popillia</taxon>
    </lineage>
</organism>
<evidence type="ECO:0000256" key="1">
    <source>
        <dbReference type="SAM" id="MobiDB-lite"/>
    </source>
</evidence>
<gene>
    <name evidence="3" type="ORF">QE152_g15589</name>
</gene>
<keyword evidence="2" id="KW-0812">Transmembrane</keyword>
<comment type="caution">
    <text evidence="3">The sequence shown here is derived from an EMBL/GenBank/DDBJ whole genome shotgun (WGS) entry which is preliminary data.</text>
</comment>
<reference evidence="3 4" key="1">
    <citation type="journal article" date="2024" name="BMC Genomics">
        <title>De novo assembly and annotation of Popillia japonica's genome with initial clues to its potential as an invasive pest.</title>
        <authorList>
            <person name="Cucini C."/>
            <person name="Boschi S."/>
            <person name="Funari R."/>
            <person name="Cardaioli E."/>
            <person name="Iannotti N."/>
            <person name="Marturano G."/>
            <person name="Paoli F."/>
            <person name="Bruttini M."/>
            <person name="Carapelli A."/>
            <person name="Frati F."/>
            <person name="Nardi F."/>
        </authorList>
    </citation>
    <scope>NUCLEOTIDE SEQUENCE [LARGE SCALE GENOMIC DNA]</scope>
    <source>
        <strain evidence="3">DMR45628</strain>
    </source>
</reference>